<name>A0AAD9RXW6_9HYME</name>
<dbReference type="GO" id="GO:0003725">
    <property type="term" value="F:double-stranded RNA binding"/>
    <property type="evidence" value="ECO:0007669"/>
    <property type="project" value="TreeGrafter"/>
</dbReference>
<sequence>MAEGRIESNPSREDSWTTFCSDTVRIAKGRAYTDLRANDLIFKIASSIAVHLNSLSRCFLERNLPSKAYENKTAGKKSRRQWNLDKDDTKESLEALSSTSQILTDAFVKILTILVKDAFRMYPEVTEGKMLRDYLKKTKKTGCALRYARRAQASESALLKGGRVVECGGGRSRGRERTQVRSRGMSNGLMLPNDNHETCQTTSTASMVAANATISAEGLQGEHSTVMDQQNVIRPTLKRHAESDPEGITVPKKRHKNPQPKNAVCALNELKTGAVYKVVGQTGPTHAPIFTIAVQIDGQTYEGKGRTKKMAKHAAAELALRNIVQFRNTPEVHQAINTCQPVVPLEPDFTSDVTERDNHLVNAFKTLTQEPKNTNKFLDKGPVALINELYPGVVYKCISDSGESYAKFTISVTIDGETFEGTGPSKKLAKAAASKAALAKLRNVHSSSFCIPLPVRVLPNFSNSGHWQEQMTLPQILADKIGKMVNQKFTELIQSKPQHARRKVLAGIVQTNGSDAELICVTTGTKCVSGDHLSVSGGALNDCHAEVVARRCLCEYLYKQLELHTESRAIESVLERAKKGFRLKQGIQFHLYINTAPCGDARIFSPHEENESVDKHPNRRARGQLRTKIESGEGTIPVKSSEGIQTWDGVLMGQRLLTMSCSDKIARWNVLGVQGALLSHFIEPIYFHSIVLGSLLNPSHMYRAVCGRIENTIQGLPPPYRLNKPLMSLITSSEVRQPGKAPNYSVNWTIGQSEAEVINCTTGKDELGKPSRISKQGLFRKFFNLLGKLETIDDADQNQCRHYLDAKSSVQDYSLAKRQLKDAFVRAQLGSWVKKPIEQDMFEVDI</sequence>
<evidence type="ECO:0000313" key="5">
    <source>
        <dbReference type="EMBL" id="KAK2587936.1"/>
    </source>
</evidence>
<evidence type="ECO:0000313" key="6">
    <source>
        <dbReference type="Proteomes" id="UP001258017"/>
    </source>
</evidence>
<gene>
    <name evidence="5" type="ORF">KPH14_004024</name>
</gene>
<evidence type="ECO:0000259" key="4">
    <source>
        <dbReference type="PROSITE" id="PS50141"/>
    </source>
</evidence>
<accession>A0AAD9RXW6</accession>
<feature type="region of interest" description="Disordered" evidence="2">
    <location>
        <begin position="239"/>
        <end position="260"/>
    </location>
</feature>
<evidence type="ECO:0000256" key="1">
    <source>
        <dbReference type="PROSITE-ProRule" id="PRU00266"/>
    </source>
</evidence>
<dbReference type="SUPFAM" id="SSF54768">
    <property type="entry name" value="dsRNA-binding domain-like"/>
    <property type="match status" value="2"/>
</dbReference>
<dbReference type="InterPro" id="IPR002466">
    <property type="entry name" value="A_deamin"/>
</dbReference>
<dbReference type="GO" id="GO:0010468">
    <property type="term" value="P:regulation of gene expression"/>
    <property type="evidence" value="ECO:0007669"/>
    <property type="project" value="UniProtKB-ARBA"/>
</dbReference>
<reference evidence="5" key="1">
    <citation type="submission" date="2021-08" db="EMBL/GenBank/DDBJ databases">
        <authorList>
            <person name="Misof B."/>
            <person name="Oliver O."/>
            <person name="Podsiadlowski L."/>
            <person name="Donath A."/>
            <person name="Peters R."/>
            <person name="Mayer C."/>
            <person name="Rust J."/>
            <person name="Gunkel S."/>
            <person name="Lesny P."/>
            <person name="Martin S."/>
            <person name="Oeyen J.P."/>
            <person name="Petersen M."/>
            <person name="Panagiotis P."/>
            <person name="Wilbrandt J."/>
            <person name="Tanja T."/>
        </authorList>
    </citation>
    <scope>NUCLEOTIDE SEQUENCE</scope>
    <source>
        <strain evidence="5">GBR_01_08_01A</strain>
        <tissue evidence="5">Thorax + abdomen</tissue>
    </source>
</reference>
<reference evidence="5" key="2">
    <citation type="journal article" date="2023" name="Commun. Biol.">
        <title>Intrasexual cuticular hydrocarbon dimorphism in a wasp sheds light on hydrocarbon biosynthesis genes in Hymenoptera.</title>
        <authorList>
            <person name="Moris V.C."/>
            <person name="Podsiadlowski L."/>
            <person name="Martin S."/>
            <person name="Oeyen J.P."/>
            <person name="Donath A."/>
            <person name="Petersen M."/>
            <person name="Wilbrandt J."/>
            <person name="Misof B."/>
            <person name="Liedtke D."/>
            <person name="Thamm M."/>
            <person name="Scheiner R."/>
            <person name="Schmitt T."/>
            <person name="Niehuis O."/>
        </authorList>
    </citation>
    <scope>NUCLEOTIDE SEQUENCE</scope>
    <source>
        <strain evidence="5">GBR_01_08_01A</strain>
    </source>
</reference>
<feature type="domain" description="DRBM" evidence="3">
    <location>
        <begin position="407"/>
        <end position="443"/>
    </location>
</feature>
<dbReference type="PROSITE" id="PS50137">
    <property type="entry name" value="DS_RBD"/>
    <property type="match status" value="2"/>
</dbReference>
<proteinExistence type="predicted"/>
<dbReference type="GO" id="GO:0005730">
    <property type="term" value="C:nucleolus"/>
    <property type="evidence" value="ECO:0007669"/>
    <property type="project" value="TreeGrafter"/>
</dbReference>
<dbReference type="AlphaFoldDB" id="A0AAD9RXW6"/>
<dbReference type="PANTHER" id="PTHR10910">
    <property type="entry name" value="EUKARYOTE SPECIFIC DSRNA BINDING PROTEIN"/>
    <property type="match status" value="1"/>
</dbReference>
<dbReference type="EMBL" id="JAIFRP010000006">
    <property type="protein sequence ID" value="KAK2587936.1"/>
    <property type="molecule type" value="Genomic_DNA"/>
</dbReference>
<dbReference type="GO" id="GO:0005737">
    <property type="term" value="C:cytoplasm"/>
    <property type="evidence" value="ECO:0007669"/>
    <property type="project" value="TreeGrafter"/>
</dbReference>
<dbReference type="PROSITE" id="PS50141">
    <property type="entry name" value="A_DEAMIN_EDITASE"/>
    <property type="match status" value="1"/>
</dbReference>
<dbReference type="Proteomes" id="UP001258017">
    <property type="component" value="Unassembled WGS sequence"/>
</dbReference>
<evidence type="ECO:0000256" key="2">
    <source>
        <dbReference type="SAM" id="MobiDB-lite"/>
    </source>
</evidence>
<dbReference type="Pfam" id="PF00035">
    <property type="entry name" value="dsrm"/>
    <property type="match status" value="2"/>
</dbReference>
<dbReference type="CDD" id="cd19866">
    <property type="entry name" value="DSRM_STRBP_RED-like_rpt2"/>
    <property type="match status" value="1"/>
</dbReference>
<dbReference type="Gene3D" id="3.30.160.20">
    <property type="match status" value="2"/>
</dbReference>
<feature type="domain" description="DRBM" evidence="3">
    <location>
        <begin position="259"/>
        <end position="325"/>
    </location>
</feature>
<dbReference type="GO" id="GO:0006396">
    <property type="term" value="P:RNA processing"/>
    <property type="evidence" value="ECO:0007669"/>
    <property type="project" value="InterPro"/>
</dbReference>
<evidence type="ECO:0000259" key="3">
    <source>
        <dbReference type="PROSITE" id="PS50137"/>
    </source>
</evidence>
<feature type="domain" description="A to I editase" evidence="4">
    <location>
        <begin position="520"/>
        <end position="842"/>
    </location>
</feature>
<keyword evidence="6" id="KW-1185">Reference proteome</keyword>
<evidence type="ECO:0008006" key="7">
    <source>
        <dbReference type="Google" id="ProtNLM"/>
    </source>
</evidence>
<organism evidence="5 6">
    <name type="scientific">Odynerus spinipes</name>
    <dbReference type="NCBI Taxonomy" id="1348599"/>
    <lineage>
        <taxon>Eukaryota</taxon>
        <taxon>Metazoa</taxon>
        <taxon>Ecdysozoa</taxon>
        <taxon>Arthropoda</taxon>
        <taxon>Hexapoda</taxon>
        <taxon>Insecta</taxon>
        <taxon>Pterygota</taxon>
        <taxon>Neoptera</taxon>
        <taxon>Endopterygota</taxon>
        <taxon>Hymenoptera</taxon>
        <taxon>Apocrita</taxon>
        <taxon>Aculeata</taxon>
        <taxon>Vespoidea</taxon>
        <taxon>Vespidae</taxon>
        <taxon>Eumeninae</taxon>
        <taxon>Odynerus</taxon>
    </lineage>
</organism>
<dbReference type="SMART" id="SM00552">
    <property type="entry name" value="ADEAMc"/>
    <property type="match status" value="1"/>
</dbReference>
<protein>
    <recommendedName>
        <fullName evidence="7">Double-stranded RNA-specific editase Adar</fullName>
    </recommendedName>
</protein>
<keyword evidence="1" id="KW-0694">RNA-binding</keyword>
<dbReference type="InterPro" id="IPR014720">
    <property type="entry name" value="dsRBD_dom"/>
</dbReference>
<dbReference type="GO" id="GO:0006382">
    <property type="term" value="P:adenosine to inosine editing"/>
    <property type="evidence" value="ECO:0007669"/>
    <property type="project" value="TreeGrafter"/>
</dbReference>
<dbReference type="PANTHER" id="PTHR10910:SF62">
    <property type="entry name" value="AT07585P-RELATED"/>
    <property type="match status" value="1"/>
</dbReference>
<dbReference type="Pfam" id="PF02137">
    <property type="entry name" value="A_deamin"/>
    <property type="match status" value="1"/>
</dbReference>
<dbReference type="SMART" id="SM00358">
    <property type="entry name" value="DSRM"/>
    <property type="match status" value="2"/>
</dbReference>
<dbReference type="GO" id="GO:0003726">
    <property type="term" value="F:double-stranded RNA adenosine deaminase activity"/>
    <property type="evidence" value="ECO:0007669"/>
    <property type="project" value="TreeGrafter"/>
</dbReference>
<comment type="caution">
    <text evidence="5">The sequence shown here is derived from an EMBL/GenBank/DDBJ whole genome shotgun (WGS) entry which is preliminary data.</text>
</comment>
<dbReference type="GO" id="GO:0008251">
    <property type="term" value="F:tRNA-specific adenosine deaminase activity"/>
    <property type="evidence" value="ECO:0007669"/>
    <property type="project" value="TreeGrafter"/>
</dbReference>